<evidence type="ECO:0000313" key="7">
    <source>
        <dbReference type="EMBL" id="BBH15988.1"/>
    </source>
</evidence>
<dbReference type="SUPFAM" id="SSF48498">
    <property type="entry name" value="Tetracyclin repressor-like, C-terminal domain"/>
    <property type="match status" value="1"/>
</dbReference>
<dbReference type="KEGG" id="nbe:Back2_02750"/>
<reference evidence="7 8" key="1">
    <citation type="submission" date="2018-11" db="EMBL/GenBank/DDBJ databases">
        <title>Complete genome sequence of Nocardioides baekrokdamisoli strain KCTC 39748.</title>
        <authorList>
            <person name="Kang S.W."/>
            <person name="Lee K.C."/>
            <person name="Kim K.K."/>
            <person name="Kim J.S."/>
            <person name="Kim D.S."/>
            <person name="Ko S.H."/>
            <person name="Yang S.H."/>
            <person name="Shin Y.K."/>
            <person name="Lee J.S."/>
        </authorList>
    </citation>
    <scope>NUCLEOTIDE SEQUENCE [LARGE SCALE GENOMIC DNA]</scope>
    <source>
        <strain evidence="7 8">KCTC 39748</strain>
    </source>
</reference>
<evidence type="ECO:0000256" key="1">
    <source>
        <dbReference type="ARBA" id="ARBA00023015"/>
    </source>
</evidence>
<feature type="DNA-binding region" description="H-T-H motif" evidence="4">
    <location>
        <begin position="49"/>
        <end position="68"/>
    </location>
</feature>
<evidence type="ECO:0000313" key="8">
    <source>
        <dbReference type="Proteomes" id="UP000271573"/>
    </source>
</evidence>
<feature type="domain" description="HTH tetR-type" evidence="6">
    <location>
        <begin position="26"/>
        <end position="86"/>
    </location>
</feature>
<dbReference type="SUPFAM" id="SSF46689">
    <property type="entry name" value="Homeodomain-like"/>
    <property type="match status" value="1"/>
</dbReference>
<feature type="region of interest" description="Disordered" evidence="5">
    <location>
        <begin position="1"/>
        <end position="28"/>
    </location>
</feature>
<dbReference type="PANTHER" id="PTHR30055">
    <property type="entry name" value="HTH-TYPE TRANSCRIPTIONAL REGULATOR RUTR"/>
    <property type="match status" value="1"/>
</dbReference>
<dbReference type="GO" id="GO:0003700">
    <property type="term" value="F:DNA-binding transcription factor activity"/>
    <property type="evidence" value="ECO:0007669"/>
    <property type="project" value="TreeGrafter"/>
</dbReference>
<name>A0A3G9IXI0_9ACTN</name>
<sequence length="239" mass="26403">MAATRTHAVGDPGRTAQRNATAERRRERKREILSATRALFEERGVNNAQIEDIARAAGINRAIVYRHFSSKDEIFALTMVNYLTELSATLAVASDEGDSPTDRLVRTVDTFALYAMDHPAFVDCAQVLTSQAWAELRGEVPQEALLRLGQLIADCLRSFVRVVEAGCASGEFEVEEPAVMANMLYASALGALQQARLGIFIAYGEDGEPIVRPLPREQVRRYLREAALAATRRPRPVTD</sequence>
<dbReference type="PANTHER" id="PTHR30055:SF234">
    <property type="entry name" value="HTH-TYPE TRANSCRIPTIONAL REGULATOR BETI"/>
    <property type="match status" value="1"/>
</dbReference>
<evidence type="ECO:0000256" key="4">
    <source>
        <dbReference type="PROSITE-ProRule" id="PRU00335"/>
    </source>
</evidence>
<gene>
    <name evidence="7" type="ORF">Back2_02750</name>
</gene>
<dbReference type="InterPro" id="IPR050109">
    <property type="entry name" value="HTH-type_TetR-like_transc_reg"/>
</dbReference>
<organism evidence="7 8">
    <name type="scientific">Nocardioides baekrokdamisoli</name>
    <dbReference type="NCBI Taxonomy" id="1804624"/>
    <lineage>
        <taxon>Bacteria</taxon>
        <taxon>Bacillati</taxon>
        <taxon>Actinomycetota</taxon>
        <taxon>Actinomycetes</taxon>
        <taxon>Propionibacteriales</taxon>
        <taxon>Nocardioidaceae</taxon>
        <taxon>Nocardioides</taxon>
    </lineage>
</organism>
<dbReference type="PROSITE" id="PS50977">
    <property type="entry name" value="HTH_TETR_2"/>
    <property type="match status" value="1"/>
</dbReference>
<keyword evidence="8" id="KW-1185">Reference proteome</keyword>
<evidence type="ECO:0000256" key="5">
    <source>
        <dbReference type="SAM" id="MobiDB-lite"/>
    </source>
</evidence>
<proteinExistence type="predicted"/>
<dbReference type="Gene3D" id="1.10.10.60">
    <property type="entry name" value="Homeodomain-like"/>
    <property type="match status" value="1"/>
</dbReference>
<evidence type="ECO:0000256" key="2">
    <source>
        <dbReference type="ARBA" id="ARBA00023125"/>
    </source>
</evidence>
<keyword evidence="1" id="KW-0805">Transcription regulation</keyword>
<dbReference type="InterPro" id="IPR009057">
    <property type="entry name" value="Homeodomain-like_sf"/>
</dbReference>
<evidence type="ECO:0000256" key="3">
    <source>
        <dbReference type="ARBA" id="ARBA00023163"/>
    </source>
</evidence>
<protein>
    <recommendedName>
        <fullName evidence="6">HTH tetR-type domain-containing protein</fullName>
    </recommendedName>
</protein>
<dbReference type="Pfam" id="PF00440">
    <property type="entry name" value="TetR_N"/>
    <property type="match status" value="1"/>
</dbReference>
<dbReference type="OrthoDB" id="8654052at2"/>
<dbReference type="Proteomes" id="UP000271573">
    <property type="component" value="Chromosome"/>
</dbReference>
<accession>A0A3G9IXI0</accession>
<dbReference type="EMBL" id="AP019307">
    <property type="protein sequence ID" value="BBH15988.1"/>
    <property type="molecule type" value="Genomic_DNA"/>
</dbReference>
<dbReference type="InterPro" id="IPR036271">
    <property type="entry name" value="Tet_transcr_reg_TetR-rel_C_sf"/>
</dbReference>
<dbReference type="InterPro" id="IPR001647">
    <property type="entry name" value="HTH_TetR"/>
</dbReference>
<evidence type="ECO:0000259" key="6">
    <source>
        <dbReference type="PROSITE" id="PS50977"/>
    </source>
</evidence>
<dbReference type="RefSeq" id="WP_125566069.1">
    <property type="nucleotide sequence ID" value="NZ_AP019307.1"/>
</dbReference>
<dbReference type="Gene3D" id="1.10.357.10">
    <property type="entry name" value="Tetracycline Repressor, domain 2"/>
    <property type="match status" value="1"/>
</dbReference>
<dbReference type="GO" id="GO:0000976">
    <property type="term" value="F:transcription cis-regulatory region binding"/>
    <property type="evidence" value="ECO:0007669"/>
    <property type="project" value="TreeGrafter"/>
</dbReference>
<keyword evidence="3" id="KW-0804">Transcription</keyword>
<keyword evidence="2 4" id="KW-0238">DNA-binding</keyword>
<dbReference type="PRINTS" id="PR00455">
    <property type="entry name" value="HTHTETR"/>
</dbReference>
<dbReference type="AlphaFoldDB" id="A0A3G9IXI0"/>